<dbReference type="RefSeq" id="WP_011748022.1">
    <property type="nucleotide sequence ID" value="NC_008686.1"/>
</dbReference>
<dbReference type="STRING" id="318586.Pden_1727"/>
<protein>
    <submittedName>
        <fullName evidence="1">Uncharacterized protein</fullName>
    </submittedName>
</protein>
<proteinExistence type="predicted"/>
<dbReference type="KEGG" id="pde:Pden_1727"/>
<dbReference type="eggNOG" id="ENOG5032WGP">
    <property type="taxonomic scope" value="Bacteria"/>
</dbReference>
<dbReference type="AlphaFoldDB" id="A1B2T0"/>
<sequence length="175" mass="18997">MAASIGVAAAVLLGLWLKVEEVRAPQELPRIVPGEPVDLGRVELTPLSLSLVPPGQEGEPARLLMRARLLNLTGESQIAVFGFPPHPPELAAGGAAWPEPEVILDRDGAPLAQLHPRLAERVTLVWQVPPDWRPGPVSLTFHRQIFKLKDNLYGKSSWLLFQPAARMSVVPEGAP</sequence>
<dbReference type="OrthoDB" id="5998046at2"/>
<dbReference type="Proteomes" id="UP000000361">
    <property type="component" value="Chromosome 1"/>
</dbReference>
<dbReference type="EnsemblBacteria" id="ABL69824">
    <property type="protein sequence ID" value="ABL69824"/>
    <property type="gene ID" value="Pden_1727"/>
</dbReference>
<accession>A1B2T0</accession>
<name>A1B2T0_PARDP</name>
<dbReference type="EMBL" id="CP000489">
    <property type="protein sequence ID" value="ABL69824.1"/>
    <property type="molecule type" value="Genomic_DNA"/>
</dbReference>
<evidence type="ECO:0000313" key="1">
    <source>
        <dbReference type="EMBL" id="ABL69824.1"/>
    </source>
</evidence>
<reference evidence="2" key="1">
    <citation type="submission" date="2006-12" db="EMBL/GenBank/DDBJ databases">
        <title>Complete sequence of chromosome 1 of Paracoccus denitrificans PD1222.</title>
        <authorList>
            <person name="Copeland A."/>
            <person name="Lucas S."/>
            <person name="Lapidus A."/>
            <person name="Barry K."/>
            <person name="Detter J.C."/>
            <person name="Glavina del Rio T."/>
            <person name="Hammon N."/>
            <person name="Israni S."/>
            <person name="Dalin E."/>
            <person name="Tice H."/>
            <person name="Pitluck S."/>
            <person name="Munk A.C."/>
            <person name="Brettin T."/>
            <person name="Bruce D."/>
            <person name="Han C."/>
            <person name="Tapia R."/>
            <person name="Gilna P."/>
            <person name="Schmutz J."/>
            <person name="Larimer F."/>
            <person name="Land M."/>
            <person name="Hauser L."/>
            <person name="Kyrpides N."/>
            <person name="Lykidis A."/>
            <person name="Spiro S."/>
            <person name="Richardson D.J."/>
            <person name="Moir J.W.B."/>
            <person name="Ferguson S.J."/>
            <person name="van Spanning R.J.M."/>
            <person name="Richardson P."/>
        </authorList>
    </citation>
    <scope>NUCLEOTIDE SEQUENCE [LARGE SCALE GENOMIC DNA]</scope>
    <source>
        <strain evidence="2">Pd 1222</strain>
    </source>
</reference>
<organism evidence="1 2">
    <name type="scientific">Paracoccus denitrificans (strain Pd 1222)</name>
    <dbReference type="NCBI Taxonomy" id="318586"/>
    <lineage>
        <taxon>Bacteria</taxon>
        <taxon>Pseudomonadati</taxon>
        <taxon>Pseudomonadota</taxon>
        <taxon>Alphaproteobacteria</taxon>
        <taxon>Rhodobacterales</taxon>
        <taxon>Paracoccaceae</taxon>
        <taxon>Paracoccus</taxon>
    </lineage>
</organism>
<gene>
    <name evidence="1" type="ordered locus">Pden_1727</name>
</gene>
<keyword evidence="2" id="KW-1185">Reference proteome</keyword>
<evidence type="ECO:0000313" key="2">
    <source>
        <dbReference type="Proteomes" id="UP000000361"/>
    </source>
</evidence>
<dbReference type="GeneID" id="93450118"/>
<dbReference type="HOGENOM" id="CLU_1414140_0_0_5"/>